<keyword evidence="6" id="KW-0744">Spermatogenesis</keyword>
<evidence type="ECO:0000256" key="4">
    <source>
        <dbReference type="ARBA" id="ARBA00022553"/>
    </source>
</evidence>
<feature type="compositionally biased region" description="Acidic residues" evidence="7">
    <location>
        <begin position="57"/>
        <end position="68"/>
    </location>
</feature>
<dbReference type="GO" id="GO:0030154">
    <property type="term" value="P:cell differentiation"/>
    <property type="evidence" value="ECO:0007669"/>
    <property type="project" value="UniProtKB-KW"/>
</dbReference>
<evidence type="ECO:0000256" key="7">
    <source>
        <dbReference type="SAM" id="MobiDB-lite"/>
    </source>
</evidence>
<evidence type="ECO:0000256" key="1">
    <source>
        <dbReference type="ARBA" id="ARBA00002540"/>
    </source>
</evidence>
<feature type="compositionally biased region" description="Polar residues" evidence="7">
    <location>
        <begin position="72"/>
        <end position="81"/>
    </location>
</feature>
<evidence type="ECO:0000313" key="9">
    <source>
        <dbReference type="RefSeq" id="XP_034243681.1"/>
    </source>
</evidence>
<evidence type="ECO:0000256" key="5">
    <source>
        <dbReference type="ARBA" id="ARBA00022782"/>
    </source>
</evidence>
<accession>A0A6P8ZP89</accession>
<evidence type="ECO:0000313" key="10">
    <source>
        <dbReference type="RefSeq" id="XP_034243682.1"/>
    </source>
</evidence>
<keyword evidence="4" id="KW-0597">Phosphoprotein</keyword>
<evidence type="ECO:0000256" key="6">
    <source>
        <dbReference type="ARBA" id="ARBA00022871"/>
    </source>
</evidence>
<dbReference type="KEGG" id="tpal:117646669"/>
<sequence length="168" mass="18309">MAPDPPVYPVDENLSDKYNAGIPPQNSDDSDNEGEEQPAYDGYTLLGQHEHQGGNLDNEDDYETENDEINAGMNNDNQQAQDIIAAPPSAGRAELAALWNSAPNEATSNSIAMDDERSAQIRAAMAGFSLPASAVPAWASDIPEELWKERFLGRLQQQKSIPEANKPR</sequence>
<keyword evidence="5" id="KW-0221">Differentiation</keyword>
<keyword evidence="8" id="KW-1185">Reference proteome</keyword>
<evidence type="ECO:0000256" key="3">
    <source>
        <dbReference type="ARBA" id="ARBA00022473"/>
    </source>
</evidence>
<dbReference type="PANTHER" id="PTHR17005">
    <property type="entry name" value="MALE-ENHANCED ANTIGEN-1"/>
    <property type="match status" value="1"/>
</dbReference>
<dbReference type="Proteomes" id="UP000515158">
    <property type="component" value="Unplaced"/>
</dbReference>
<evidence type="ECO:0000313" key="8">
    <source>
        <dbReference type="Proteomes" id="UP000515158"/>
    </source>
</evidence>
<keyword evidence="3" id="KW-0217">Developmental protein</keyword>
<evidence type="ECO:0000313" key="11">
    <source>
        <dbReference type="RefSeq" id="XP_034243684.1"/>
    </source>
</evidence>
<dbReference type="OrthoDB" id="5593200at2759"/>
<dbReference type="AlphaFoldDB" id="A0A6P8ZP89"/>
<dbReference type="RefSeq" id="XP_034243684.1">
    <property type="nucleotide sequence ID" value="XM_034387793.1"/>
</dbReference>
<dbReference type="InterPro" id="IPR009685">
    <property type="entry name" value="MEA1"/>
</dbReference>
<feature type="compositionally biased region" description="Acidic residues" evidence="7">
    <location>
        <begin position="28"/>
        <end position="38"/>
    </location>
</feature>
<dbReference type="Pfam" id="PF06910">
    <property type="entry name" value="MEA1"/>
    <property type="match status" value="1"/>
</dbReference>
<dbReference type="GeneID" id="117646669"/>
<comment type="function">
    <text evidence="1">May play an important role in spermatogenesis and/or testis development.</text>
</comment>
<organism evidence="11">
    <name type="scientific">Thrips palmi</name>
    <name type="common">Melon thrips</name>
    <dbReference type="NCBI Taxonomy" id="161013"/>
    <lineage>
        <taxon>Eukaryota</taxon>
        <taxon>Metazoa</taxon>
        <taxon>Ecdysozoa</taxon>
        <taxon>Arthropoda</taxon>
        <taxon>Hexapoda</taxon>
        <taxon>Insecta</taxon>
        <taxon>Pterygota</taxon>
        <taxon>Neoptera</taxon>
        <taxon>Paraneoptera</taxon>
        <taxon>Thysanoptera</taxon>
        <taxon>Terebrantia</taxon>
        <taxon>Thripoidea</taxon>
        <taxon>Thripidae</taxon>
        <taxon>Thrips</taxon>
    </lineage>
</organism>
<dbReference type="RefSeq" id="XP_034243682.1">
    <property type="nucleotide sequence ID" value="XM_034387791.1"/>
</dbReference>
<dbReference type="RefSeq" id="XP_034243681.1">
    <property type="nucleotide sequence ID" value="XM_034387790.1"/>
</dbReference>
<feature type="region of interest" description="Disordered" evidence="7">
    <location>
        <begin position="1"/>
        <end position="81"/>
    </location>
</feature>
<dbReference type="GO" id="GO:0007283">
    <property type="term" value="P:spermatogenesis"/>
    <property type="evidence" value="ECO:0007669"/>
    <property type="project" value="UniProtKB-KW"/>
</dbReference>
<evidence type="ECO:0000256" key="2">
    <source>
        <dbReference type="ARBA" id="ARBA00022245"/>
    </source>
</evidence>
<protein>
    <recommendedName>
        <fullName evidence="2">Male-enhanced antigen 1</fullName>
    </recommendedName>
</protein>
<name>A0A6P8ZP89_THRPL</name>
<proteinExistence type="predicted"/>
<gene>
    <name evidence="9 10 11" type="primary">LOC117646669</name>
</gene>
<reference evidence="9 10" key="1">
    <citation type="submission" date="2025-04" db="UniProtKB">
        <authorList>
            <consortium name="RefSeq"/>
        </authorList>
    </citation>
    <scope>IDENTIFICATION</scope>
    <source>
        <tissue evidence="9 10">Total insect</tissue>
    </source>
</reference>